<dbReference type="GO" id="GO:0031647">
    <property type="term" value="P:regulation of protein stability"/>
    <property type="evidence" value="ECO:0000318"/>
    <property type="project" value="GO_Central"/>
</dbReference>
<dbReference type="AlphaFoldDB" id="M1AYQ3"/>
<keyword evidence="3" id="KW-1185">Reference proteome</keyword>
<dbReference type="STRING" id="4113.M1AYQ3"/>
<dbReference type="EnsemblPlants" id="PGSC0003DMT400033182">
    <property type="protein sequence ID" value="PGSC0003DMT400033182"/>
    <property type="gene ID" value="PGSC0003DMG400012743"/>
</dbReference>
<feature type="domain" description="Peptidase C19 ubiquitin carboxyl-terminal hydrolase" evidence="1">
    <location>
        <begin position="14"/>
        <end position="132"/>
    </location>
</feature>
<dbReference type="PaxDb" id="4113-PGSC0003DMT400033182"/>
<dbReference type="Gramene" id="PGSC0003DMT400033182">
    <property type="protein sequence ID" value="PGSC0003DMT400033182"/>
    <property type="gene ID" value="PGSC0003DMG400012743"/>
</dbReference>
<sequence>MVNCWPKEQVCSHKNSGIVPSNLSDIIGGQLKSLVKVRGNKASVIVKPFLVFHLYISHEAIHNIQVALRLFSAPETLEGYRTTVGMVRVAIAKKSISLQRLPKIMILHLKRLGYRIYGSTKLHRFIQFGTSITSITKPLQV</sequence>
<dbReference type="SUPFAM" id="SSF54001">
    <property type="entry name" value="Cysteine proteinases"/>
    <property type="match status" value="1"/>
</dbReference>
<protein>
    <submittedName>
        <fullName evidence="2">Ubiquitin carboxyl-terminal hydrolase</fullName>
    </submittedName>
</protein>
<dbReference type="InParanoid" id="M1AYQ3"/>
<dbReference type="Pfam" id="PF00443">
    <property type="entry name" value="UCH"/>
    <property type="match status" value="1"/>
</dbReference>
<dbReference type="Proteomes" id="UP000011115">
    <property type="component" value="Unassembled WGS sequence"/>
</dbReference>
<dbReference type="GO" id="GO:0005634">
    <property type="term" value="C:nucleus"/>
    <property type="evidence" value="ECO:0000318"/>
    <property type="project" value="GO_Central"/>
</dbReference>
<evidence type="ECO:0000313" key="2">
    <source>
        <dbReference type="EnsemblPlants" id="PGSC0003DMT400033182"/>
    </source>
</evidence>
<dbReference type="InterPro" id="IPR038765">
    <property type="entry name" value="Papain-like_cys_pep_sf"/>
</dbReference>
<evidence type="ECO:0000259" key="1">
    <source>
        <dbReference type="Pfam" id="PF00443"/>
    </source>
</evidence>
<dbReference type="GO" id="GO:0016579">
    <property type="term" value="P:protein deubiquitination"/>
    <property type="evidence" value="ECO:0007669"/>
    <property type="project" value="InterPro"/>
</dbReference>
<name>M1AYQ3_SOLTU</name>
<accession>M1AYQ3</accession>
<proteinExistence type="predicted"/>
<dbReference type="HOGENOM" id="CLU_126817_0_0_1"/>
<evidence type="ECO:0000313" key="3">
    <source>
        <dbReference type="Proteomes" id="UP000011115"/>
    </source>
</evidence>
<dbReference type="GO" id="GO:0004843">
    <property type="term" value="F:cysteine-type deubiquitinase activity"/>
    <property type="evidence" value="ECO:0000318"/>
    <property type="project" value="GO_Central"/>
</dbReference>
<dbReference type="Gene3D" id="3.90.70.10">
    <property type="entry name" value="Cysteine proteinases"/>
    <property type="match status" value="1"/>
</dbReference>
<organism evidence="2 3">
    <name type="scientific">Solanum tuberosum</name>
    <name type="common">Potato</name>
    <dbReference type="NCBI Taxonomy" id="4113"/>
    <lineage>
        <taxon>Eukaryota</taxon>
        <taxon>Viridiplantae</taxon>
        <taxon>Streptophyta</taxon>
        <taxon>Embryophyta</taxon>
        <taxon>Tracheophyta</taxon>
        <taxon>Spermatophyta</taxon>
        <taxon>Magnoliopsida</taxon>
        <taxon>eudicotyledons</taxon>
        <taxon>Gunneridae</taxon>
        <taxon>Pentapetalae</taxon>
        <taxon>asterids</taxon>
        <taxon>lamiids</taxon>
        <taxon>Solanales</taxon>
        <taxon>Solanaceae</taxon>
        <taxon>Solanoideae</taxon>
        <taxon>Solaneae</taxon>
        <taxon>Solanum</taxon>
    </lineage>
</organism>
<dbReference type="eggNOG" id="KOG1871">
    <property type="taxonomic scope" value="Eukaryota"/>
</dbReference>
<dbReference type="GO" id="GO:0005829">
    <property type="term" value="C:cytosol"/>
    <property type="evidence" value="ECO:0000318"/>
    <property type="project" value="GO_Central"/>
</dbReference>
<reference evidence="3" key="1">
    <citation type="journal article" date="2011" name="Nature">
        <title>Genome sequence and analysis of the tuber crop potato.</title>
        <authorList>
            <consortium name="The Potato Genome Sequencing Consortium"/>
        </authorList>
    </citation>
    <scope>NUCLEOTIDE SEQUENCE [LARGE SCALE GENOMIC DNA]</scope>
    <source>
        <strain evidence="3">cv. DM1-3 516 R44</strain>
    </source>
</reference>
<reference evidence="2" key="2">
    <citation type="submission" date="2015-06" db="UniProtKB">
        <authorList>
            <consortium name="EnsemblPlants"/>
        </authorList>
    </citation>
    <scope>IDENTIFICATION</scope>
    <source>
        <strain evidence="2">DM1-3 516 R44</strain>
    </source>
</reference>
<dbReference type="CDD" id="cd02257">
    <property type="entry name" value="Peptidase_C19"/>
    <property type="match status" value="1"/>
</dbReference>
<dbReference type="InterPro" id="IPR001394">
    <property type="entry name" value="Peptidase_C19_UCH"/>
</dbReference>